<evidence type="ECO:0000256" key="1">
    <source>
        <dbReference type="SAM" id="MobiDB-lite"/>
    </source>
</evidence>
<name>A0ABW6EYT5_9ACTN</name>
<accession>A0ABW6EYT5</accession>
<evidence type="ECO:0000313" key="2">
    <source>
        <dbReference type="EMBL" id="MFD4217631.1"/>
    </source>
</evidence>
<comment type="caution">
    <text evidence="2">The sequence shown here is derived from an EMBL/GenBank/DDBJ whole genome shotgun (WGS) entry which is preliminary data.</text>
</comment>
<evidence type="ECO:0000313" key="3">
    <source>
        <dbReference type="Proteomes" id="UP001598251"/>
    </source>
</evidence>
<dbReference type="EMBL" id="JBHXOF010000035">
    <property type="protein sequence ID" value="MFD4217631.1"/>
    <property type="molecule type" value="Genomic_DNA"/>
</dbReference>
<reference evidence="2 3" key="1">
    <citation type="submission" date="2024-09" db="EMBL/GenBank/DDBJ databases">
        <title>The Natural Products Discovery Center: Release of the First 8490 Sequenced Strains for Exploring Actinobacteria Biosynthetic Diversity.</title>
        <authorList>
            <person name="Kalkreuter E."/>
            <person name="Kautsar S.A."/>
            <person name="Yang D."/>
            <person name="Bader C.D."/>
            <person name="Teijaro C.N."/>
            <person name="Fluegel L."/>
            <person name="Davis C.M."/>
            <person name="Simpson J.R."/>
            <person name="Lauterbach L."/>
            <person name="Steele A.D."/>
            <person name="Gui C."/>
            <person name="Meng S."/>
            <person name="Li G."/>
            <person name="Viehrig K."/>
            <person name="Ye F."/>
            <person name="Su P."/>
            <person name="Kiefer A.F."/>
            <person name="Nichols A."/>
            <person name="Cepeda A.J."/>
            <person name="Yan W."/>
            <person name="Fan B."/>
            <person name="Jiang Y."/>
            <person name="Adhikari A."/>
            <person name="Zheng C.-J."/>
            <person name="Schuster L."/>
            <person name="Cowan T.M."/>
            <person name="Smanski M.J."/>
            <person name="Chevrette M.G."/>
            <person name="De Carvalho L.P.S."/>
            <person name="Shen B."/>
        </authorList>
    </citation>
    <scope>NUCLEOTIDE SEQUENCE [LARGE SCALE GENOMIC DNA]</scope>
    <source>
        <strain evidence="2 3">NPDC058546</strain>
    </source>
</reference>
<gene>
    <name evidence="2" type="ORF">ACFWSS_32675</name>
</gene>
<dbReference type="Proteomes" id="UP001598251">
    <property type="component" value="Unassembled WGS sequence"/>
</dbReference>
<protein>
    <submittedName>
        <fullName evidence="2">Uncharacterized protein</fullName>
    </submittedName>
</protein>
<feature type="compositionally biased region" description="Pro residues" evidence="1">
    <location>
        <begin position="47"/>
        <end position="62"/>
    </location>
</feature>
<sequence>MQTLPGTAWNTLDTVARLADSITWESGSDSLSAMQCAQACIAARDLLPPPTAGEPSPTPTLAPGPDALAPYVELLHTTARSLAGLGAADAAAQTEVAAEALTAVREQ</sequence>
<dbReference type="RefSeq" id="WP_382917914.1">
    <property type="nucleotide sequence ID" value="NZ_JBHXOF010000035.1"/>
</dbReference>
<organism evidence="2 3">
    <name type="scientific">Streptomyces sindenensis</name>
    <dbReference type="NCBI Taxonomy" id="67363"/>
    <lineage>
        <taxon>Bacteria</taxon>
        <taxon>Bacillati</taxon>
        <taxon>Actinomycetota</taxon>
        <taxon>Actinomycetes</taxon>
        <taxon>Kitasatosporales</taxon>
        <taxon>Streptomycetaceae</taxon>
        <taxon>Streptomyces</taxon>
    </lineage>
</organism>
<proteinExistence type="predicted"/>
<keyword evidence="3" id="KW-1185">Reference proteome</keyword>
<feature type="region of interest" description="Disordered" evidence="1">
    <location>
        <begin position="46"/>
        <end position="65"/>
    </location>
</feature>